<accession>A0A7J6NVB9</accession>
<feature type="compositionally biased region" description="Basic and acidic residues" evidence="1">
    <location>
        <begin position="255"/>
        <end position="264"/>
    </location>
</feature>
<organism evidence="2 3">
    <name type="scientific">Perkinsus olseni</name>
    <name type="common">Perkinsus atlanticus</name>
    <dbReference type="NCBI Taxonomy" id="32597"/>
    <lineage>
        <taxon>Eukaryota</taxon>
        <taxon>Sar</taxon>
        <taxon>Alveolata</taxon>
        <taxon>Perkinsozoa</taxon>
        <taxon>Perkinsea</taxon>
        <taxon>Perkinsida</taxon>
        <taxon>Perkinsidae</taxon>
        <taxon>Perkinsus</taxon>
    </lineage>
</organism>
<feature type="non-terminal residue" evidence="2">
    <location>
        <position position="1"/>
    </location>
</feature>
<name>A0A7J6NVB9_PEROL</name>
<feature type="region of interest" description="Disordered" evidence="1">
    <location>
        <begin position="1"/>
        <end position="265"/>
    </location>
</feature>
<keyword evidence="3" id="KW-1185">Reference proteome</keyword>
<feature type="compositionally biased region" description="Basic and acidic residues" evidence="1">
    <location>
        <begin position="376"/>
        <end position="397"/>
    </location>
</feature>
<feature type="compositionally biased region" description="Acidic residues" evidence="1">
    <location>
        <begin position="15"/>
        <end position="88"/>
    </location>
</feature>
<dbReference type="Proteomes" id="UP000553632">
    <property type="component" value="Unassembled WGS sequence"/>
</dbReference>
<gene>
    <name evidence="2" type="ORF">FOZ63_006040</name>
</gene>
<sequence>DEAPETEVPGKSDGMLDEGSTESEGEVTPEGNENDSESEREEEGTSIADNEQEEPAGVEATDDAPDEGSTESGDGEDELTAEGSEDDVSSSAKEEEASEDSESKPAADGLMGESTGIEATDDTPDESSSGDEEDQAGDEDTAGEGSENQTSEDNREGGATEGYLEGDEVEPVGGDDEEEEGGTEEPKDGSNTVEDSSEEEPSFEGFEDTSPPNDESDPIDQPSSTSARWSSAEKYPEAPLPPTFPAADELVNFEEDGHGEHALESDDDEVILLGGALMSLTAAGSRVIPRSLLSVVIVASCWRNESLAPVVPATEPEASSLRGYNSDSGDQEEDGVPEGLPGFEDADEVTTGQDVHHLARLSSGIGEGFSPGDEESSGHGEPRVRHFSEDNRVDRYK</sequence>
<evidence type="ECO:0000313" key="2">
    <source>
        <dbReference type="EMBL" id="KAF4687530.1"/>
    </source>
</evidence>
<evidence type="ECO:0000256" key="1">
    <source>
        <dbReference type="SAM" id="MobiDB-lite"/>
    </source>
</evidence>
<reference evidence="2 3" key="1">
    <citation type="submission" date="2020-04" db="EMBL/GenBank/DDBJ databases">
        <title>Perkinsus olseni comparative genomics.</title>
        <authorList>
            <person name="Bogema D.R."/>
        </authorList>
    </citation>
    <scope>NUCLEOTIDE SEQUENCE [LARGE SCALE GENOMIC DNA]</scope>
    <source>
        <strain evidence="2 3">ATCC PRA-207</strain>
    </source>
</reference>
<dbReference type="EMBL" id="JABANO010040069">
    <property type="protein sequence ID" value="KAF4687530.1"/>
    <property type="molecule type" value="Genomic_DNA"/>
</dbReference>
<proteinExistence type="predicted"/>
<feature type="region of interest" description="Disordered" evidence="1">
    <location>
        <begin position="312"/>
        <end position="397"/>
    </location>
</feature>
<dbReference type="AlphaFoldDB" id="A0A7J6NVB9"/>
<feature type="non-terminal residue" evidence="2">
    <location>
        <position position="397"/>
    </location>
</feature>
<comment type="caution">
    <text evidence="2">The sequence shown here is derived from an EMBL/GenBank/DDBJ whole genome shotgun (WGS) entry which is preliminary data.</text>
</comment>
<feature type="compositionally biased region" description="Acidic residues" evidence="1">
    <location>
        <begin position="195"/>
        <end position="207"/>
    </location>
</feature>
<feature type="compositionally biased region" description="Acidic residues" evidence="1">
    <location>
        <begin position="119"/>
        <end position="142"/>
    </location>
</feature>
<protein>
    <submittedName>
        <fullName evidence="2">Uncharacterized protein</fullName>
    </submittedName>
</protein>
<evidence type="ECO:0000313" key="3">
    <source>
        <dbReference type="Proteomes" id="UP000553632"/>
    </source>
</evidence>
<feature type="compositionally biased region" description="Acidic residues" evidence="1">
    <location>
        <begin position="164"/>
        <end position="183"/>
    </location>
</feature>